<dbReference type="GO" id="GO:0005524">
    <property type="term" value="F:ATP binding"/>
    <property type="evidence" value="ECO:0007669"/>
    <property type="project" value="UniProtKB-KW"/>
</dbReference>
<dbReference type="GO" id="GO:0034501">
    <property type="term" value="P:protein localization to kinetochore"/>
    <property type="evidence" value="ECO:0007669"/>
    <property type="project" value="TreeGrafter"/>
</dbReference>
<dbReference type="PANTHER" id="PTHR22974:SF21">
    <property type="entry name" value="DUAL SPECIFICITY PROTEIN KINASE TTK"/>
    <property type="match status" value="1"/>
</dbReference>
<gene>
    <name evidence="8" type="ORF">DM01DRAFT_1383555</name>
</gene>
<proteinExistence type="predicted"/>
<evidence type="ECO:0000256" key="4">
    <source>
        <dbReference type="ARBA" id="ARBA00022777"/>
    </source>
</evidence>
<evidence type="ECO:0000256" key="6">
    <source>
        <dbReference type="SAM" id="MobiDB-lite"/>
    </source>
</evidence>
<keyword evidence="2" id="KW-0808">Transferase</keyword>
<dbReference type="EMBL" id="MCGT01000015">
    <property type="protein sequence ID" value="ORX53525.1"/>
    <property type="molecule type" value="Genomic_DNA"/>
</dbReference>
<dbReference type="PANTHER" id="PTHR22974">
    <property type="entry name" value="MIXED LINEAGE PROTEIN KINASE"/>
    <property type="match status" value="1"/>
</dbReference>
<evidence type="ECO:0000256" key="1">
    <source>
        <dbReference type="ARBA" id="ARBA00022527"/>
    </source>
</evidence>
<evidence type="ECO:0000313" key="9">
    <source>
        <dbReference type="Proteomes" id="UP000242146"/>
    </source>
</evidence>
<dbReference type="OrthoDB" id="20524at2759"/>
<dbReference type="AlphaFoldDB" id="A0A1X2GGS0"/>
<dbReference type="PROSITE" id="PS50011">
    <property type="entry name" value="PROTEIN_KINASE_DOM"/>
    <property type="match status" value="1"/>
</dbReference>
<dbReference type="GO" id="GO:0000776">
    <property type="term" value="C:kinetochore"/>
    <property type="evidence" value="ECO:0007669"/>
    <property type="project" value="TreeGrafter"/>
</dbReference>
<dbReference type="Gene3D" id="1.10.510.10">
    <property type="entry name" value="Transferase(Phosphotransferase) domain 1"/>
    <property type="match status" value="1"/>
</dbReference>
<feature type="region of interest" description="Disordered" evidence="6">
    <location>
        <begin position="125"/>
        <end position="281"/>
    </location>
</feature>
<dbReference type="GO" id="GO:0007094">
    <property type="term" value="P:mitotic spindle assembly checkpoint signaling"/>
    <property type="evidence" value="ECO:0007669"/>
    <property type="project" value="TreeGrafter"/>
</dbReference>
<dbReference type="STRING" id="101127.A0A1X2GGS0"/>
<dbReference type="PROSITE" id="PS00108">
    <property type="entry name" value="PROTEIN_KINASE_ST"/>
    <property type="match status" value="1"/>
</dbReference>
<reference evidence="8 9" key="1">
    <citation type="submission" date="2016-07" db="EMBL/GenBank/DDBJ databases">
        <title>Pervasive Adenine N6-methylation of Active Genes in Fungi.</title>
        <authorList>
            <consortium name="DOE Joint Genome Institute"/>
            <person name="Mondo S.J."/>
            <person name="Dannebaum R.O."/>
            <person name="Kuo R.C."/>
            <person name="Labutti K."/>
            <person name="Haridas S."/>
            <person name="Kuo A."/>
            <person name="Salamov A."/>
            <person name="Ahrendt S.R."/>
            <person name="Lipzen A."/>
            <person name="Sullivan W."/>
            <person name="Andreopoulos W.B."/>
            <person name="Clum A."/>
            <person name="Lindquist E."/>
            <person name="Daum C."/>
            <person name="Ramamoorthy G.K."/>
            <person name="Gryganskyi A."/>
            <person name="Culley D."/>
            <person name="Magnuson J.K."/>
            <person name="James T.Y."/>
            <person name="O'Malley M.A."/>
            <person name="Stajich J.E."/>
            <person name="Spatafora J.W."/>
            <person name="Visel A."/>
            <person name="Grigoriev I.V."/>
        </authorList>
    </citation>
    <scope>NUCLEOTIDE SEQUENCE [LARGE SCALE GENOMIC DNA]</scope>
    <source>
        <strain evidence="8 9">NRRL 3301</strain>
    </source>
</reference>
<feature type="compositionally biased region" description="Polar residues" evidence="6">
    <location>
        <begin position="55"/>
        <end position="97"/>
    </location>
</feature>
<dbReference type="InterPro" id="IPR011009">
    <property type="entry name" value="Kinase-like_dom_sf"/>
</dbReference>
<dbReference type="GO" id="GO:0004712">
    <property type="term" value="F:protein serine/threonine/tyrosine kinase activity"/>
    <property type="evidence" value="ECO:0007669"/>
    <property type="project" value="TreeGrafter"/>
</dbReference>
<feature type="region of interest" description="Disordered" evidence="6">
    <location>
        <begin position="303"/>
        <end position="370"/>
    </location>
</feature>
<dbReference type="SUPFAM" id="SSF56112">
    <property type="entry name" value="Protein kinase-like (PK-like)"/>
    <property type="match status" value="1"/>
</dbReference>
<evidence type="ECO:0000259" key="7">
    <source>
        <dbReference type="PROSITE" id="PS50011"/>
    </source>
</evidence>
<feature type="compositionally biased region" description="Polar residues" evidence="6">
    <location>
        <begin position="262"/>
        <end position="274"/>
    </location>
</feature>
<evidence type="ECO:0000256" key="2">
    <source>
        <dbReference type="ARBA" id="ARBA00022679"/>
    </source>
</evidence>
<sequence>METKGPFSPLHDSDPFQSPCSESPSRRPPSPSHVSDRKDLSRHNAAPFQRKRKLSQQPQHSSKYNPIHPTPSTELTSKSSQIFSSSAHTVPDTSLLQHNPKDSDDFYQACRDIVASILMVKEDDAKEALEDQEDSDEEFWKGLNSRTSPAHRLHDTLPPAKPDTLSLVTKPASMSPPLQPPPATLDPPLTTFDDDTDPRFSASPSPSPSPPPLPMTSSLWNRPLSPSLLPSLVRKHAQSQKENVKPPPPPPTLDAKPPRTTHPPQATKQTNHIESSLPRLPHQPQLRGALAAQDANALKPEANIAKAHEKKSIKDVVAKANRKTDKDKPIDHPASKIENAKPSSRRRSSSVSRLQAPPPSSKSSRSRVTRKELKGEVAIAGHTFTILNRINLGGSCTVYRVYHRTTQRLFALKYVQGALVGKSGFESCIREISFLNNLSKRGVKHVPKLYFNDCNDATQDLYMLMEAGAYDLQTSLVQMREAPLRMESIRSYWYQIVRAIEAVHRERVLHRDLKPVNMIFTTRGDIQLIDFGISVRVNEDFGRTAIVSKSIGTPAYMPPEAFVYSSREKRIFQLSLASDIWALGCVLYEMVYGRTPFVTDHEKADPKKICDPNFQVTYPKAVRFEEVKDRPGVYPYEASRYEPDINVTMVDPKLIETMQKCLKRTPGDRPTAQQLLRDLDVERLSMVYA</sequence>
<keyword evidence="1" id="KW-0723">Serine/threonine-protein kinase</keyword>
<feature type="domain" description="Protein kinase" evidence="7">
    <location>
        <begin position="384"/>
        <end position="684"/>
    </location>
</feature>
<dbReference type="Gene3D" id="3.30.200.20">
    <property type="entry name" value="Phosphorylase Kinase, domain 1"/>
    <property type="match status" value="1"/>
</dbReference>
<accession>A0A1X2GGS0</accession>
<keyword evidence="4 8" id="KW-0418">Kinase</keyword>
<feature type="compositionally biased region" description="Pro residues" evidence="6">
    <location>
        <begin position="205"/>
        <end position="214"/>
    </location>
</feature>
<keyword evidence="5" id="KW-0067">ATP-binding</keyword>
<evidence type="ECO:0000256" key="5">
    <source>
        <dbReference type="ARBA" id="ARBA00022840"/>
    </source>
</evidence>
<feature type="region of interest" description="Disordered" evidence="6">
    <location>
        <begin position="1"/>
        <end position="104"/>
    </location>
</feature>
<dbReference type="InterPro" id="IPR008271">
    <property type="entry name" value="Ser/Thr_kinase_AS"/>
</dbReference>
<keyword evidence="9" id="KW-1185">Reference proteome</keyword>
<organism evidence="8 9">
    <name type="scientific">Hesseltinella vesiculosa</name>
    <dbReference type="NCBI Taxonomy" id="101127"/>
    <lineage>
        <taxon>Eukaryota</taxon>
        <taxon>Fungi</taxon>
        <taxon>Fungi incertae sedis</taxon>
        <taxon>Mucoromycota</taxon>
        <taxon>Mucoromycotina</taxon>
        <taxon>Mucoromycetes</taxon>
        <taxon>Mucorales</taxon>
        <taxon>Cunninghamellaceae</taxon>
        <taxon>Hesseltinella</taxon>
    </lineage>
</organism>
<dbReference type="Proteomes" id="UP000242146">
    <property type="component" value="Unassembled WGS sequence"/>
</dbReference>
<dbReference type="Pfam" id="PF00069">
    <property type="entry name" value="Pkinase"/>
    <property type="match status" value="1"/>
</dbReference>
<feature type="compositionally biased region" description="Low complexity" evidence="6">
    <location>
        <begin position="215"/>
        <end position="232"/>
    </location>
</feature>
<dbReference type="SMART" id="SM00220">
    <property type="entry name" value="S_TKc"/>
    <property type="match status" value="1"/>
</dbReference>
<keyword evidence="3" id="KW-0547">Nucleotide-binding</keyword>
<dbReference type="GO" id="GO:0005634">
    <property type="term" value="C:nucleus"/>
    <property type="evidence" value="ECO:0007669"/>
    <property type="project" value="TreeGrafter"/>
</dbReference>
<protein>
    <submittedName>
        <fullName evidence="8">Kinase-like protein</fullName>
    </submittedName>
</protein>
<dbReference type="GO" id="GO:0004674">
    <property type="term" value="F:protein serine/threonine kinase activity"/>
    <property type="evidence" value="ECO:0007669"/>
    <property type="project" value="UniProtKB-KW"/>
</dbReference>
<evidence type="ECO:0000313" key="8">
    <source>
        <dbReference type="EMBL" id="ORX53525.1"/>
    </source>
</evidence>
<evidence type="ECO:0000256" key="3">
    <source>
        <dbReference type="ARBA" id="ARBA00022741"/>
    </source>
</evidence>
<name>A0A1X2GGS0_9FUNG</name>
<feature type="compositionally biased region" description="Basic and acidic residues" evidence="6">
    <location>
        <begin position="306"/>
        <end position="339"/>
    </location>
</feature>
<dbReference type="GO" id="GO:0033316">
    <property type="term" value="P:meiotic spindle assembly checkpoint signaling"/>
    <property type="evidence" value="ECO:0007669"/>
    <property type="project" value="TreeGrafter"/>
</dbReference>
<dbReference type="GO" id="GO:0007059">
    <property type="term" value="P:chromosome segregation"/>
    <property type="evidence" value="ECO:0007669"/>
    <property type="project" value="TreeGrafter"/>
</dbReference>
<comment type="caution">
    <text evidence="8">The sequence shown here is derived from an EMBL/GenBank/DDBJ whole genome shotgun (WGS) entry which is preliminary data.</text>
</comment>
<dbReference type="InterPro" id="IPR000719">
    <property type="entry name" value="Prot_kinase_dom"/>
</dbReference>